<keyword evidence="6" id="KW-1185">Reference proteome</keyword>
<dbReference type="PROSITE" id="PS50893">
    <property type="entry name" value="ABC_TRANSPORTER_2"/>
    <property type="match status" value="1"/>
</dbReference>
<dbReference type="SUPFAM" id="SSF52540">
    <property type="entry name" value="P-loop containing nucleoside triphosphate hydrolases"/>
    <property type="match status" value="1"/>
</dbReference>
<evidence type="ECO:0000259" key="4">
    <source>
        <dbReference type="PROSITE" id="PS50893"/>
    </source>
</evidence>
<dbReference type="GO" id="GO:0016887">
    <property type="term" value="F:ATP hydrolysis activity"/>
    <property type="evidence" value="ECO:0007669"/>
    <property type="project" value="InterPro"/>
</dbReference>
<keyword evidence="2" id="KW-0547">Nucleotide-binding</keyword>
<comment type="caution">
    <text evidence="5">The sequence shown here is derived from an EMBL/GenBank/DDBJ whole genome shotgun (WGS) entry which is preliminary data.</text>
</comment>
<dbReference type="EMBL" id="QJJU01000002">
    <property type="protein sequence ID" value="PXX12226.1"/>
    <property type="molecule type" value="Genomic_DNA"/>
</dbReference>
<evidence type="ECO:0000256" key="2">
    <source>
        <dbReference type="ARBA" id="ARBA00022741"/>
    </source>
</evidence>
<dbReference type="RefSeq" id="WP_235658235.1">
    <property type="nucleotide sequence ID" value="NZ_QJJU01000002.1"/>
</dbReference>
<dbReference type="Pfam" id="PF00005">
    <property type="entry name" value="ABC_tran"/>
    <property type="match status" value="1"/>
</dbReference>
<reference evidence="5 6" key="2">
    <citation type="submission" date="2018-06" db="EMBL/GenBank/DDBJ databases">
        <title>Sequencing of bacterial isolates from soil warming experiment in Harvard Forest, Massachusetts, USA.</title>
        <authorList>
            <person name="Deangelis K.PhD."/>
        </authorList>
    </citation>
    <scope>NUCLEOTIDE SEQUENCE [LARGE SCALE GENOMIC DNA]</scope>
    <source>
        <strain evidence="5 6">GAS496</strain>
    </source>
</reference>
<dbReference type="SMART" id="SM00382">
    <property type="entry name" value="AAA"/>
    <property type="match status" value="1"/>
</dbReference>
<dbReference type="PANTHER" id="PTHR24220:SF685">
    <property type="entry name" value="ABC TRANSPORTER RELATED"/>
    <property type="match status" value="1"/>
</dbReference>
<dbReference type="GO" id="GO:0005524">
    <property type="term" value="F:ATP binding"/>
    <property type="evidence" value="ECO:0007669"/>
    <property type="project" value="UniProtKB-KW"/>
</dbReference>
<dbReference type="InterPro" id="IPR015854">
    <property type="entry name" value="ABC_transpr_LolD-like"/>
</dbReference>
<gene>
    <name evidence="5" type="ORF">C8E89_102351</name>
</gene>
<name>A0A318HM29_9MYCO</name>
<evidence type="ECO:0000313" key="6">
    <source>
        <dbReference type="Proteomes" id="UP000247781"/>
    </source>
</evidence>
<feature type="domain" description="ABC transporter" evidence="4">
    <location>
        <begin position="21"/>
        <end position="235"/>
    </location>
</feature>
<dbReference type="InterPro" id="IPR003439">
    <property type="entry name" value="ABC_transporter-like_ATP-bd"/>
</dbReference>
<reference evidence="6" key="1">
    <citation type="submission" date="2018-05" db="EMBL/GenBank/DDBJ databases">
        <authorList>
            <person name="Deangelis K."/>
            <person name="Huntemann M."/>
            <person name="Clum A."/>
            <person name="Pillay M."/>
            <person name="Palaniappan K."/>
            <person name="Varghese N."/>
            <person name="Mikhailova N."/>
            <person name="Stamatis D."/>
            <person name="Reddy T."/>
            <person name="Daum C."/>
            <person name="Shapiro N."/>
            <person name="Ivanova N."/>
            <person name="Kyrpides N."/>
            <person name="Woyke T."/>
        </authorList>
    </citation>
    <scope>NUCLEOTIDE SEQUENCE [LARGE SCALE GENOMIC DNA]</scope>
    <source>
        <strain evidence="6">GAS496</strain>
    </source>
</reference>
<dbReference type="InterPro" id="IPR017911">
    <property type="entry name" value="MacB-like_ATP-bd"/>
</dbReference>
<keyword evidence="1" id="KW-0813">Transport</keyword>
<organism evidence="5 6">
    <name type="scientific">Mycolicibacterium moriokaense</name>
    <dbReference type="NCBI Taxonomy" id="39691"/>
    <lineage>
        <taxon>Bacteria</taxon>
        <taxon>Bacillati</taxon>
        <taxon>Actinomycetota</taxon>
        <taxon>Actinomycetes</taxon>
        <taxon>Mycobacteriales</taxon>
        <taxon>Mycobacteriaceae</taxon>
        <taxon>Mycolicibacterium</taxon>
    </lineage>
</organism>
<dbReference type="CDD" id="cd03255">
    <property type="entry name" value="ABC_MJ0796_LolCDE_FtsE"/>
    <property type="match status" value="1"/>
</dbReference>
<dbReference type="GO" id="GO:0022857">
    <property type="term" value="F:transmembrane transporter activity"/>
    <property type="evidence" value="ECO:0007669"/>
    <property type="project" value="TreeGrafter"/>
</dbReference>
<proteinExistence type="predicted"/>
<dbReference type="GO" id="GO:0005886">
    <property type="term" value="C:plasma membrane"/>
    <property type="evidence" value="ECO:0007669"/>
    <property type="project" value="TreeGrafter"/>
</dbReference>
<dbReference type="PROSITE" id="PS00211">
    <property type="entry name" value="ABC_TRANSPORTER_1"/>
    <property type="match status" value="1"/>
</dbReference>
<dbReference type="InterPro" id="IPR027417">
    <property type="entry name" value="P-loop_NTPase"/>
</dbReference>
<evidence type="ECO:0000313" key="5">
    <source>
        <dbReference type="EMBL" id="PXX12226.1"/>
    </source>
</evidence>
<evidence type="ECO:0000256" key="1">
    <source>
        <dbReference type="ARBA" id="ARBA00022448"/>
    </source>
</evidence>
<keyword evidence="3 5" id="KW-0067">ATP-binding</keyword>
<sequence>MTRLRGTADSTSTLPTDYPLLIGHRVTRTYGATGPQVTAVRDASWVLARGQRVALTGPSGSGKSTLLYLMAGLDAPTSGRIRRPAWTEQSTVGVVFQGASLIPSLNVVENIALPMLFAGVTESSARSRAIATAEKLGIDGLANKLPQEISGGEAQRVAIARALAPNPLLILADEPTGQLNHAAADFVIDVLLQASDEAGAALVVATHDPLIARRLPHEWTMRDGRLYAGAGQAEK</sequence>
<dbReference type="Proteomes" id="UP000247781">
    <property type="component" value="Unassembled WGS sequence"/>
</dbReference>
<dbReference type="InterPro" id="IPR003593">
    <property type="entry name" value="AAA+_ATPase"/>
</dbReference>
<dbReference type="AlphaFoldDB" id="A0A318HM29"/>
<dbReference type="InterPro" id="IPR017871">
    <property type="entry name" value="ABC_transporter-like_CS"/>
</dbReference>
<dbReference type="Gene3D" id="3.40.50.300">
    <property type="entry name" value="P-loop containing nucleotide triphosphate hydrolases"/>
    <property type="match status" value="1"/>
</dbReference>
<protein>
    <submittedName>
        <fullName evidence="5">Putative ABC transport system ATP-binding protein</fullName>
    </submittedName>
</protein>
<evidence type="ECO:0000256" key="3">
    <source>
        <dbReference type="ARBA" id="ARBA00022840"/>
    </source>
</evidence>
<dbReference type="PANTHER" id="PTHR24220">
    <property type="entry name" value="IMPORT ATP-BINDING PROTEIN"/>
    <property type="match status" value="1"/>
</dbReference>
<accession>A0A318HM29</accession>